<dbReference type="FunFam" id="3.30.70.260:FF:000018">
    <property type="entry name" value="Ribose-5-phosphate isomerase A"/>
    <property type="match status" value="1"/>
</dbReference>
<dbReference type="OrthoDB" id="1555531at2759"/>
<dbReference type="PANTHER" id="PTHR11934">
    <property type="entry name" value="RIBOSE-5-PHOSPHATE ISOMERASE"/>
    <property type="match status" value="1"/>
</dbReference>
<dbReference type="SUPFAM" id="SSF100950">
    <property type="entry name" value="NagB/RpiA/CoA transferase-like"/>
    <property type="match status" value="1"/>
</dbReference>
<dbReference type="CDD" id="cd01398">
    <property type="entry name" value="RPI_A"/>
    <property type="match status" value="1"/>
</dbReference>
<comment type="pathway">
    <text evidence="2">Carbohydrate degradation; pentose phosphate pathway; D-ribose 5-phosphate from D-ribulose 5-phosphate (non-oxidative stage): step 1/1.</text>
</comment>
<dbReference type="InterPro" id="IPR004788">
    <property type="entry name" value="Ribose5P_isomerase_type_A"/>
</dbReference>
<dbReference type="UniPathway" id="UPA00115">
    <property type="reaction ID" value="UER00412"/>
</dbReference>
<keyword evidence="7" id="KW-1185">Reference proteome</keyword>
<dbReference type="EC" id="5.3.1.6" evidence="4"/>
<evidence type="ECO:0000313" key="8">
    <source>
        <dbReference type="RefSeq" id="XP_030383080.1"/>
    </source>
</evidence>
<accession>A0A6J2U560</accession>
<evidence type="ECO:0000256" key="3">
    <source>
        <dbReference type="ARBA" id="ARBA00008088"/>
    </source>
</evidence>
<dbReference type="InterPro" id="IPR037171">
    <property type="entry name" value="NagB/RpiA_transferase-like"/>
</dbReference>
<gene>
    <name evidence="8" type="primary">LOC115630600</name>
</gene>
<dbReference type="FunFam" id="3.40.50.1360:FF:000001">
    <property type="entry name" value="Ribose-5-phosphate isomerase A"/>
    <property type="match status" value="1"/>
</dbReference>
<dbReference type="CTD" id="246599"/>
<dbReference type="GO" id="GO:0009052">
    <property type="term" value="P:pentose-phosphate shunt, non-oxidative branch"/>
    <property type="evidence" value="ECO:0007669"/>
    <property type="project" value="InterPro"/>
</dbReference>
<evidence type="ECO:0000256" key="5">
    <source>
        <dbReference type="ARBA" id="ARBA00023235"/>
    </source>
</evidence>
<dbReference type="Gene3D" id="3.30.70.260">
    <property type="match status" value="1"/>
</dbReference>
<dbReference type="Pfam" id="PF06026">
    <property type="entry name" value="Rib_5-P_isom_A"/>
    <property type="match status" value="1"/>
</dbReference>
<proteinExistence type="inferred from homology"/>
<dbReference type="PANTHER" id="PTHR11934:SF0">
    <property type="entry name" value="RIBOSE-5-PHOSPHATE ISOMERASE"/>
    <property type="match status" value="1"/>
</dbReference>
<dbReference type="Proteomes" id="UP000504634">
    <property type="component" value="Unplaced"/>
</dbReference>
<organism evidence="7 8">
    <name type="scientific">Drosophila lebanonensis</name>
    <name type="common">Fruit fly</name>
    <name type="synonym">Scaptodrosophila lebanonensis</name>
    <dbReference type="NCBI Taxonomy" id="7225"/>
    <lineage>
        <taxon>Eukaryota</taxon>
        <taxon>Metazoa</taxon>
        <taxon>Ecdysozoa</taxon>
        <taxon>Arthropoda</taxon>
        <taxon>Hexapoda</taxon>
        <taxon>Insecta</taxon>
        <taxon>Pterygota</taxon>
        <taxon>Neoptera</taxon>
        <taxon>Endopterygota</taxon>
        <taxon>Diptera</taxon>
        <taxon>Brachycera</taxon>
        <taxon>Muscomorpha</taxon>
        <taxon>Ephydroidea</taxon>
        <taxon>Drosophilidae</taxon>
        <taxon>Scaptodrosophila</taxon>
    </lineage>
</organism>
<dbReference type="GO" id="GO:0006014">
    <property type="term" value="P:D-ribose metabolic process"/>
    <property type="evidence" value="ECO:0007669"/>
    <property type="project" value="TreeGrafter"/>
</dbReference>
<dbReference type="Gene3D" id="3.40.50.1360">
    <property type="match status" value="1"/>
</dbReference>
<evidence type="ECO:0000313" key="7">
    <source>
        <dbReference type="Proteomes" id="UP000504634"/>
    </source>
</evidence>
<dbReference type="NCBIfam" id="TIGR00021">
    <property type="entry name" value="rpiA"/>
    <property type="match status" value="1"/>
</dbReference>
<comment type="similarity">
    <text evidence="3">Belongs to the ribose 5-phosphate isomerase family.</text>
</comment>
<dbReference type="SUPFAM" id="SSF75445">
    <property type="entry name" value="D-ribose-5-phosphate isomerase (RpiA), lid domain"/>
    <property type="match status" value="1"/>
</dbReference>
<evidence type="ECO:0000256" key="1">
    <source>
        <dbReference type="ARBA" id="ARBA00001713"/>
    </source>
</evidence>
<evidence type="ECO:0000256" key="4">
    <source>
        <dbReference type="ARBA" id="ARBA00011959"/>
    </source>
</evidence>
<dbReference type="GO" id="GO:0004751">
    <property type="term" value="F:ribose-5-phosphate isomerase activity"/>
    <property type="evidence" value="ECO:0007669"/>
    <property type="project" value="UniProtKB-EC"/>
</dbReference>
<keyword evidence="5 8" id="KW-0413">Isomerase</keyword>
<dbReference type="GeneID" id="115630600"/>
<dbReference type="RefSeq" id="XP_030383080.1">
    <property type="nucleotide sequence ID" value="XM_030527220.1"/>
</dbReference>
<name>A0A6J2U560_DROLE</name>
<dbReference type="NCBIfam" id="NF001924">
    <property type="entry name" value="PRK00702.1"/>
    <property type="match status" value="1"/>
</dbReference>
<evidence type="ECO:0000256" key="2">
    <source>
        <dbReference type="ARBA" id="ARBA00004988"/>
    </source>
</evidence>
<protein>
    <recommendedName>
        <fullName evidence="4">ribose-5-phosphate isomerase</fullName>
        <ecNumber evidence="4">5.3.1.6</ecNumber>
    </recommendedName>
    <alternativeName>
        <fullName evidence="6">Phosphoriboisomerase</fullName>
    </alternativeName>
</protein>
<dbReference type="GO" id="GO:0005737">
    <property type="term" value="C:cytoplasm"/>
    <property type="evidence" value="ECO:0007669"/>
    <property type="project" value="TreeGrafter"/>
</dbReference>
<comment type="catalytic activity">
    <reaction evidence="1">
        <text>aldehydo-D-ribose 5-phosphate = D-ribulose 5-phosphate</text>
        <dbReference type="Rhea" id="RHEA:14657"/>
        <dbReference type="ChEBI" id="CHEBI:58121"/>
        <dbReference type="ChEBI" id="CHEBI:58273"/>
        <dbReference type="EC" id="5.3.1.6"/>
    </reaction>
</comment>
<evidence type="ECO:0000256" key="6">
    <source>
        <dbReference type="ARBA" id="ARBA00029734"/>
    </source>
</evidence>
<dbReference type="AlphaFoldDB" id="A0A6J2U560"/>
<sequence>MLVLRGFLQPRPSSHLVSIANKLVTAKTFRRASSTTNKNMGDKGDKTNKIALDEAKKLAARTAVDEWITEDTKIVGIGSGSTIVFAVQRIAERVWKEGALCDLICVPTSFQARQLILDYNLNLGDLDRNPIIDIAIDGADEVDSRMVLIKGGGGCLLQEKIVASCAKHLIVIADYTKRSLRLGEQWCKGIPIEVTPIAHVPIKLKIEALFGGEATLRMALAKAGPIITDSGNFLLDWRFVAKREFDWDEVNRALMMIPGVVETGLFVDNAHKCYFGMADGTVKVQNR</sequence>
<reference evidence="8" key="1">
    <citation type="submission" date="2025-08" db="UniProtKB">
        <authorList>
            <consortium name="RefSeq"/>
        </authorList>
    </citation>
    <scope>IDENTIFICATION</scope>
    <source>
        <strain evidence="8">11010-0011.00</strain>
        <tissue evidence="8">Whole body</tissue>
    </source>
</reference>